<dbReference type="PROSITE" id="PS50943">
    <property type="entry name" value="HTH_CROC1"/>
    <property type="match status" value="1"/>
</dbReference>
<feature type="compositionally biased region" description="Polar residues" evidence="1">
    <location>
        <begin position="74"/>
        <end position="91"/>
    </location>
</feature>
<evidence type="ECO:0000313" key="4">
    <source>
        <dbReference type="Proteomes" id="UP001065322"/>
    </source>
</evidence>
<dbReference type="Pfam" id="PF01381">
    <property type="entry name" value="HTH_3"/>
    <property type="match status" value="1"/>
</dbReference>
<feature type="domain" description="HTH cro/C1-type" evidence="2">
    <location>
        <begin position="13"/>
        <end position="64"/>
    </location>
</feature>
<sequence length="91" mass="9962">MKITSPRGLADALQQARKQQNQTQQAIGELAGTKQSTVSAFETSPEHARVETLFKLLSALNLELVLEPRRQAPASGSANSQASDQAWDQEW</sequence>
<name>A0ABY6AE35_9GAMM</name>
<dbReference type="EMBL" id="CP054475">
    <property type="protein sequence ID" value="UXD88895.1"/>
    <property type="molecule type" value="Genomic_DNA"/>
</dbReference>
<evidence type="ECO:0000256" key="1">
    <source>
        <dbReference type="SAM" id="MobiDB-lite"/>
    </source>
</evidence>
<dbReference type="Proteomes" id="UP001065322">
    <property type="component" value="Chromosome"/>
</dbReference>
<accession>A0ABY6AE35</accession>
<dbReference type="InterPro" id="IPR010982">
    <property type="entry name" value="Lambda_DNA-bd_dom_sf"/>
</dbReference>
<dbReference type="Gene3D" id="1.10.260.40">
    <property type="entry name" value="lambda repressor-like DNA-binding domains"/>
    <property type="match status" value="1"/>
</dbReference>
<dbReference type="RefSeq" id="WP_260997585.1">
    <property type="nucleotide sequence ID" value="NZ_CP054475.1"/>
</dbReference>
<dbReference type="SUPFAM" id="SSF47413">
    <property type="entry name" value="lambda repressor-like DNA-binding domains"/>
    <property type="match status" value="1"/>
</dbReference>
<organism evidence="3 4">
    <name type="scientific">Thalassolituus hydrocarboniclasticus</name>
    <dbReference type="NCBI Taxonomy" id="2742796"/>
    <lineage>
        <taxon>Bacteria</taxon>
        <taxon>Pseudomonadati</taxon>
        <taxon>Pseudomonadota</taxon>
        <taxon>Gammaproteobacteria</taxon>
        <taxon>Oceanospirillales</taxon>
        <taxon>Oceanospirillaceae</taxon>
        <taxon>Thalassolituus</taxon>
    </lineage>
</organism>
<evidence type="ECO:0000259" key="2">
    <source>
        <dbReference type="PROSITE" id="PS50943"/>
    </source>
</evidence>
<reference evidence="4" key="1">
    <citation type="submission" date="2020-06" db="EMBL/GenBank/DDBJ databases">
        <title>Thalassolituus marinus alknpb1M-1, a hydrocarbon-degrading bacterium isolated from the deep-sea overlying water using an in-situ strategy from the South China Sea basin.</title>
        <authorList>
            <person name="Dong C."/>
            <person name="Chen Y."/>
            <person name="Shao Z."/>
        </authorList>
    </citation>
    <scope>NUCLEOTIDE SEQUENCE [LARGE SCALE GENOMIC DNA]</scope>
    <source>
        <strain evidence="4">alknpb1M-1</strain>
    </source>
</reference>
<proteinExistence type="predicted"/>
<protein>
    <submittedName>
        <fullName evidence="3">Helix-turn-helix domain-containing protein</fullName>
    </submittedName>
</protein>
<dbReference type="CDD" id="cd00093">
    <property type="entry name" value="HTH_XRE"/>
    <property type="match status" value="1"/>
</dbReference>
<feature type="region of interest" description="Disordered" evidence="1">
    <location>
        <begin position="1"/>
        <end position="26"/>
    </location>
</feature>
<dbReference type="InterPro" id="IPR001387">
    <property type="entry name" value="Cro/C1-type_HTH"/>
</dbReference>
<gene>
    <name evidence="3" type="ORF">HUF19_16250</name>
</gene>
<feature type="compositionally biased region" description="Low complexity" evidence="1">
    <location>
        <begin position="12"/>
        <end position="26"/>
    </location>
</feature>
<dbReference type="SMART" id="SM00530">
    <property type="entry name" value="HTH_XRE"/>
    <property type="match status" value="1"/>
</dbReference>
<feature type="region of interest" description="Disordered" evidence="1">
    <location>
        <begin position="70"/>
        <end position="91"/>
    </location>
</feature>
<evidence type="ECO:0000313" key="3">
    <source>
        <dbReference type="EMBL" id="UXD88895.1"/>
    </source>
</evidence>
<keyword evidence="4" id="KW-1185">Reference proteome</keyword>